<feature type="transmembrane region" description="Helical" evidence="1">
    <location>
        <begin position="294"/>
        <end position="317"/>
    </location>
</feature>
<keyword evidence="3" id="KW-1185">Reference proteome</keyword>
<dbReference type="OrthoDB" id="3579673at2"/>
<keyword evidence="1" id="KW-0472">Membrane</keyword>
<dbReference type="AlphaFoldDB" id="A0A558CMF8"/>
<feature type="transmembrane region" description="Helical" evidence="1">
    <location>
        <begin position="125"/>
        <end position="152"/>
    </location>
</feature>
<protein>
    <submittedName>
        <fullName evidence="2">Transporter</fullName>
    </submittedName>
</protein>
<evidence type="ECO:0000313" key="3">
    <source>
        <dbReference type="Proteomes" id="UP000320011"/>
    </source>
</evidence>
<feature type="transmembrane region" description="Helical" evidence="1">
    <location>
        <begin position="83"/>
        <end position="104"/>
    </location>
</feature>
<evidence type="ECO:0000256" key="1">
    <source>
        <dbReference type="SAM" id="Phobius"/>
    </source>
</evidence>
<keyword evidence="1" id="KW-1133">Transmembrane helix</keyword>
<proteinExistence type="predicted"/>
<feature type="transmembrane region" description="Helical" evidence="1">
    <location>
        <begin position="172"/>
        <end position="189"/>
    </location>
</feature>
<gene>
    <name evidence="2" type="ORF">FNH05_16405</name>
</gene>
<accession>A0A558CMF8</accession>
<feature type="transmembrane region" description="Helical" evidence="1">
    <location>
        <begin position="196"/>
        <end position="218"/>
    </location>
</feature>
<reference evidence="2 3" key="1">
    <citation type="submission" date="2019-07" db="EMBL/GenBank/DDBJ databases">
        <authorList>
            <person name="Duangmal K."/>
            <person name="Teo W.F.A."/>
        </authorList>
    </citation>
    <scope>NUCLEOTIDE SEQUENCE [LARGE SCALE GENOMIC DNA]</scope>
    <source>
        <strain evidence="2 3">TBRC 6029</strain>
    </source>
</reference>
<reference evidence="2 3" key="2">
    <citation type="submission" date="2019-08" db="EMBL/GenBank/DDBJ databases">
        <title>Amycolatopsis acidicola sp. nov., isolated from peat swamp forest soil.</title>
        <authorList>
            <person name="Srisuk N."/>
        </authorList>
    </citation>
    <scope>NUCLEOTIDE SEQUENCE [LARGE SCALE GENOMIC DNA]</scope>
    <source>
        <strain evidence="2 3">TBRC 6029</strain>
    </source>
</reference>
<dbReference type="Proteomes" id="UP000320011">
    <property type="component" value="Unassembled WGS sequence"/>
</dbReference>
<organism evidence="2 3">
    <name type="scientific">Amycolatopsis rhizosphaerae</name>
    <dbReference type="NCBI Taxonomy" id="2053003"/>
    <lineage>
        <taxon>Bacteria</taxon>
        <taxon>Bacillati</taxon>
        <taxon>Actinomycetota</taxon>
        <taxon>Actinomycetes</taxon>
        <taxon>Pseudonocardiales</taxon>
        <taxon>Pseudonocardiaceae</taxon>
        <taxon>Amycolatopsis</taxon>
    </lineage>
</organism>
<comment type="caution">
    <text evidence="2">The sequence shown here is derived from an EMBL/GenBank/DDBJ whole genome shotgun (WGS) entry which is preliminary data.</text>
</comment>
<dbReference type="EMBL" id="VJWX01000146">
    <property type="protein sequence ID" value="TVT49928.1"/>
    <property type="molecule type" value="Genomic_DNA"/>
</dbReference>
<evidence type="ECO:0000313" key="2">
    <source>
        <dbReference type="EMBL" id="TVT49928.1"/>
    </source>
</evidence>
<name>A0A558CMF8_9PSEU</name>
<keyword evidence="1" id="KW-0812">Transmembrane</keyword>
<dbReference type="RefSeq" id="WP_144589121.1">
    <property type="nucleotide sequence ID" value="NZ_VJWX01000146.1"/>
</dbReference>
<sequence>MIWLTWRQHRRQALAALITFAALAAFLVPTGLAMRHTFATLGLPDCLRQLSSGGGEFVSTGTSDTCGTALKQFKNEYGTLSTATILLVVLPLLAGLFWGAPLVAREVEQGTHRMIWTQGVGRRHWALVKFALVGGAALLVSVLYGLAVSWWYTPLAQSGNGRFGTFAFDIQGVAPVGYTAFAVLLGVYAGTVWRKVLPAMAATLTGFVAVRILLTALARPNYLPARTLTFPVRGASPTMDPALGNWVVSQDVRDATGKVIMANAQVGCPPQDATCAGLSEGAYNLVRYQPGDRFWLFQGIETGIFVVLAAVLLYLALRRLHRIA</sequence>